<dbReference type="KEGG" id="caua:113043970"/>
<feature type="region of interest" description="Disordered" evidence="1">
    <location>
        <begin position="62"/>
        <end position="122"/>
    </location>
</feature>
<evidence type="ECO:0000313" key="4">
    <source>
        <dbReference type="RefSeq" id="XP_026059304.1"/>
    </source>
</evidence>
<dbReference type="OrthoDB" id="447743at2759"/>
<name>A0A6P6JHZ7_CARAU</name>
<evidence type="ECO:0000256" key="1">
    <source>
        <dbReference type="SAM" id="MobiDB-lite"/>
    </source>
</evidence>
<organism evidence="3 4">
    <name type="scientific">Carassius auratus</name>
    <name type="common">Goldfish</name>
    <dbReference type="NCBI Taxonomy" id="7957"/>
    <lineage>
        <taxon>Eukaryota</taxon>
        <taxon>Metazoa</taxon>
        <taxon>Chordata</taxon>
        <taxon>Craniata</taxon>
        <taxon>Vertebrata</taxon>
        <taxon>Euteleostomi</taxon>
        <taxon>Actinopterygii</taxon>
        <taxon>Neopterygii</taxon>
        <taxon>Teleostei</taxon>
        <taxon>Ostariophysi</taxon>
        <taxon>Cypriniformes</taxon>
        <taxon>Cyprinidae</taxon>
        <taxon>Cyprininae</taxon>
        <taxon>Carassius</taxon>
    </lineage>
</organism>
<dbReference type="RefSeq" id="XP_026059304.1">
    <property type="nucleotide sequence ID" value="XM_026203519.1"/>
</dbReference>
<sequence>MAMENPQIMRRLTQITLTGEVLEVKCHCGKLCENARGLKIHQSKTQCGEGKKQMQSIVETLSEMQEDSSQEAPHSTGDLSAPAPSQSHRRDSPNTTSDTQLMKEKISRTAETPEEGLDTSEPTWREVQDIVQKARSASAPGPNGIPYKVYKRCPMILRRLWKLLRRIWTKGIIPASWKRAEGCFVHKEMDSSDISQFRTISLLSVECKVFFSVLAKKMTTCMVKNKFVDTSVQKGGIPGFSGCLEHTGILNQLNSEAKGSKGNLTVVWLDLAYAYGSIPHGLINTAMEHYHIPYLTRGIITSYFGGFKLWFKTAHFTTQWQDLEKGIVTGCTISPILFVMGMNLLITAAEKEYRGPSMESGIRQPPIRVFMDDLTITTSTHVQARWILKALEDGVTWARMKFKTRKSRSMLIRNGKVTSKFQLRVQGETIPSTEENPIKCLGKCYNASLTARCNVSRTEKQSDAWLSKIEGSGLPGKFKAWNLYEYGPRSGQVQLPLSSMVEKFKVAKCRLVMMYQGSTDEKVRRAGVNTRSGRKWVADTSVAQAESALKLEVIIGNPCEERRSMAVELGVQGVWMKWDLPKQKITWLEIWRLEPFSISFLLCSVYDTLPSPTNLHRWGMREDPSCRLYGGRGTMAHILAGCKTALSQGRYRWRHDKAVTLWSWRGPQEEEKNSLLQAAQSCKMRVDLGKKLVFPQVVQTLLRPDIFLWSEEASKIILIELMVSWEDGCEEAHERKATKYQDLVEQCRAKGWQTWLFPIEVRCRGFPAQSVWKTLTALGIAGRERKAAVRRLGEATERASGWLWSRREELSWGPGGGGQ</sequence>
<proteinExistence type="predicted"/>
<dbReference type="InterPro" id="IPR000477">
    <property type="entry name" value="RT_dom"/>
</dbReference>
<evidence type="ECO:0000259" key="2">
    <source>
        <dbReference type="PROSITE" id="PS50878"/>
    </source>
</evidence>
<dbReference type="Pfam" id="PF00078">
    <property type="entry name" value="RVT_1"/>
    <property type="match status" value="1"/>
</dbReference>
<feature type="domain" description="Reverse transcriptase" evidence="2">
    <location>
        <begin position="166"/>
        <end position="430"/>
    </location>
</feature>
<reference evidence="4" key="1">
    <citation type="submission" date="2025-08" db="UniProtKB">
        <authorList>
            <consortium name="RefSeq"/>
        </authorList>
    </citation>
    <scope>IDENTIFICATION</scope>
    <source>
        <strain evidence="4">Wakin</strain>
        <tissue evidence="4">Muscle</tissue>
    </source>
</reference>
<protein>
    <submittedName>
        <fullName evidence="4">Uncharacterized protein LOC113043970</fullName>
    </submittedName>
</protein>
<dbReference type="PANTHER" id="PTHR19446">
    <property type="entry name" value="REVERSE TRANSCRIPTASES"/>
    <property type="match status" value="1"/>
</dbReference>
<dbReference type="GeneID" id="113043970"/>
<evidence type="ECO:0000313" key="3">
    <source>
        <dbReference type="Proteomes" id="UP000515129"/>
    </source>
</evidence>
<dbReference type="AlphaFoldDB" id="A0A6P6JHZ7"/>
<dbReference type="Proteomes" id="UP000515129">
    <property type="component" value="Chromosome 26"/>
</dbReference>
<dbReference type="PROSITE" id="PS50878">
    <property type="entry name" value="RT_POL"/>
    <property type="match status" value="1"/>
</dbReference>
<accession>A0A6P6JHZ7</accession>
<keyword evidence="3" id="KW-1185">Reference proteome</keyword>
<gene>
    <name evidence="4" type="primary">LOC113043970</name>
</gene>
<dbReference type="CDD" id="cd01650">
    <property type="entry name" value="RT_nLTR_like"/>
    <property type="match status" value="1"/>
</dbReference>